<protein>
    <recommendedName>
        <fullName evidence="5">protein adenylyltransferase</fullName>
        <ecNumber evidence="5">2.7.7.108</ecNumber>
    </recommendedName>
</protein>
<dbReference type="Gene3D" id="1.10.3290.10">
    <property type="entry name" value="Fido-like domain"/>
    <property type="match status" value="1"/>
</dbReference>
<evidence type="ECO:0000313" key="10">
    <source>
        <dbReference type="Proteomes" id="UP001500864"/>
    </source>
</evidence>
<dbReference type="PANTHER" id="PTHR39560:SF1">
    <property type="entry name" value="PROTEIN ADENYLYLTRANSFERASE FIC-RELATED"/>
    <property type="match status" value="1"/>
</dbReference>
<dbReference type="InterPro" id="IPR012340">
    <property type="entry name" value="NA-bd_OB-fold"/>
</dbReference>
<evidence type="ECO:0000259" key="8">
    <source>
        <dbReference type="PROSITE" id="PS51459"/>
    </source>
</evidence>
<dbReference type="PROSITE" id="PS51459">
    <property type="entry name" value="FIDO"/>
    <property type="match status" value="1"/>
</dbReference>
<comment type="catalytic activity">
    <reaction evidence="6">
        <text>L-threonyl-[protein] + ATP = 3-O-(5'-adenylyl)-L-threonyl-[protein] + diphosphate</text>
        <dbReference type="Rhea" id="RHEA:54292"/>
        <dbReference type="Rhea" id="RHEA-COMP:11060"/>
        <dbReference type="Rhea" id="RHEA-COMP:13847"/>
        <dbReference type="ChEBI" id="CHEBI:30013"/>
        <dbReference type="ChEBI" id="CHEBI:30616"/>
        <dbReference type="ChEBI" id="CHEBI:33019"/>
        <dbReference type="ChEBI" id="CHEBI:138113"/>
        <dbReference type="EC" id="2.7.7.108"/>
    </reaction>
</comment>
<keyword evidence="10" id="KW-1185">Reference proteome</keyword>
<keyword evidence="2" id="KW-0548">Nucleotidyltransferase</keyword>
<dbReference type="PANTHER" id="PTHR39560">
    <property type="entry name" value="PROTEIN ADENYLYLTRANSFERASE FIC-RELATED"/>
    <property type="match status" value="1"/>
</dbReference>
<keyword evidence="4" id="KW-0067">ATP-binding</keyword>
<dbReference type="SUPFAM" id="SSF140931">
    <property type="entry name" value="Fic-like"/>
    <property type="match status" value="1"/>
</dbReference>
<evidence type="ECO:0000256" key="6">
    <source>
        <dbReference type="ARBA" id="ARBA00047939"/>
    </source>
</evidence>
<dbReference type="Proteomes" id="UP001500864">
    <property type="component" value="Unassembled WGS sequence"/>
</dbReference>
<dbReference type="InterPro" id="IPR036597">
    <property type="entry name" value="Fido-like_dom_sf"/>
</dbReference>
<evidence type="ECO:0000256" key="3">
    <source>
        <dbReference type="ARBA" id="ARBA00022741"/>
    </source>
</evidence>
<reference evidence="10" key="1">
    <citation type="journal article" date="2019" name="Int. J. Syst. Evol. Microbiol.">
        <title>The Global Catalogue of Microorganisms (GCM) 10K type strain sequencing project: providing services to taxonomists for standard genome sequencing and annotation.</title>
        <authorList>
            <consortium name="The Broad Institute Genomics Platform"/>
            <consortium name="The Broad Institute Genome Sequencing Center for Infectious Disease"/>
            <person name="Wu L."/>
            <person name="Ma J."/>
        </authorList>
    </citation>
    <scope>NUCLEOTIDE SEQUENCE [LARGE SCALE GENOMIC DNA]</scope>
    <source>
        <strain evidence="10">JCM 17712</strain>
    </source>
</reference>
<evidence type="ECO:0000256" key="7">
    <source>
        <dbReference type="ARBA" id="ARBA00048696"/>
    </source>
</evidence>
<evidence type="ECO:0000256" key="1">
    <source>
        <dbReference type="ARBA" id="ARBA00022679"/>
    </source>
</evidence>
<comment type="catalytic activity">
    <reaction evidence="7">
        <text>L-tyrosyl-[protein] + ATP = O-(5'-adenylyl)-L-tyrosyl-[protein] + diphosphate</text>
        <dbReference type="Rhea" id="RHEA:54288"/>
        <dbReference type="Rhea" id="RHEA-COMP:10136"/>
        <dbReference type="Rhea" id="RHEA-COMP:13846"/>
        <dbReference type="ChEBI" id="CHEBI:30616"/>
        <dbReference type="ChEBI" id="CHEBI:33019"/>
        <dbReference type="ChEBI" id="CHEBI:46858"/>
        <dbReference type="ChEBI" id="CHEBI:83624"/>
        <dbReference type="EC" id="2.7.7.108"/>
    </reaction>
</comment>
<dbReference type="RefSeq" id="WP_345115938.1">
    <property type="nucleotide sequence ID" value="NZ_BAABIZ010000008.1"/>
</dbReference>
<dbReference type="NCBIfam" id="NF033856">
    <property type="entry name" value="T4SS_effec_BID"/>
    <property type="match status" value="1"/>
</dbReference>
<organism evidence="9 10">
    <name type="scientific">Bartonella jaculi</name>
    <dbReference type="NCBI Taxonomy" id="686226"/>
    <lineage>
        <taxon>Bacteria</taxon>
        <taxon>Pseudomonadati</taxon>
        <taxon>Pseudomonadota</taxon>
        <taxon>Alphaproteobacteria</taxon>
        <taxon>Hyphomicrobiales</taxon>
        <taxon>Bartonellaceae</taxon>
        <taxon>Bartonella</taxon>
    </lineage>
</organism>
<keyword evidence="3" id="KW-0547">Nucleotide-binding</keyword>
<dbReference type="Pfam" id="PF18543">
    <property type="entry name" value="ID"/>
    <property type="match status" value="1"/>
</dbReference>
<evidence type="ECO:0000256" key="4">
    <source>
        <dbReference type="ARBA" id="ARBA00022840"/>
    </source>
</evidence>
<evidence type="ECO:0000313" key="9">
    <source>
        <dbReference type="EMBL" id="GAA5107802.1"/>
    </source>
</evidence>
<dbReference type="EC" id="2.7.7.108" evidence="5"/>
<evidence type="ECO:0000256" key="5">
    <source>
        <dbReference type="ARBA" id="ARBA00034531"/>
    </source>
</evidence>
<accession>A0ABP9N323</accession>
<evidence type="ECO:0000256" key="2">
    <source>
        <dbReference type="ARBA" id="ARBA00022695"/>
    </source>
</evidence>
<keyword evidence="1" id="KW-0808">Transferase</keyword>
<dbReference type="Gene3D" id="2.40.50.140">
    <property type="entry name" value="Nucleic acid-binding proteins"/>
    <property type="match status" value="1"/>
</dbReference>
<feature type="domain" description="Fido" evidence="8">
    <location>
        <begin position="61"/>
        <end position="214"/>
    </location>
</feature>
<dbReference type="InterPro" id="IPR040548">
    <property type="entry name" value="BepA_ID"/>
</dbReference>
<name>A0ABP9N323_9HYPH</name>
<dbReference type="Pfam" id="PF02661">
    <property type="entry name" value="Fic"/>
    <property type="match status" value="1"/>
</dbReference>
<sequence>MPKAKAKTRGTPLPHNYLYSGTQILKNKYGEKDLKLFLEKCSYDREQATEALREEELPEYFDATYLCHIHRQLFINTFEWAGCLRTVPFTFADDSLAAMPEMKRTEWDHDFVSGKDILENLQKLEKTLAEKDNLQGLTREEFISEAVEILISLKKIHPFIDGNEYTAHFFLETLAKAAGHQLDFSLITQERMMTAYSEALEYGNKQPMRDLFEDISNPEKIRVLKEFMNNAKGSGLDVNSHLVMAAKEGKTYTGIYEGASHEGFVLGAQGTYIIGKKDDLTPEQIKTLKLGDPLTFTSKKTEDLEKILIPKETLAPLTKSEFYGKLVVSNHISTARERIQYLSKIIYDSSEALNKQMEEILENPDLGRQHAEQIKKAPYSVSHLAGFNLFFFKSKARANAEEHVQLLHAAIMNYAHTVKYMHHAIIQEHQMTQERRAVETPSKDLQNLFCLSPAQQREVLSQNPHLYGELRSFVVKLEHRLSADEYRAIKHNDHETLAKSLGVSEHKAKEISNTVQKAKEAHNQAYAHALNRSNALAMAS</sequence>
<gene>
    <name evidence="9" type="ORF">GCM10023261_09480</name>
</gene>
<dbReference type="EMBL" id="BAABIZ010000008">
    <property type="protein sequence ID" value="GAA5107802.1"/>
    <property type="molecule type" value="Genomic_DNA"/>
</dbReference>
<dbReference type="InterPro" id="IPR003812">
    <property type="entry name" value="Fido"/>
</dbReference>
<proteinExistence type="predicted"/>
<comment type="caution">
    <text evidence="9">The sequence shown here is derived from an EMBL/GenBank/DDBJ whole genome shotgun (WGS) entry which is preliminary data.</text>
</comment>